<keyword evidence="8" id="KW-0406">Ion transport</keyword>
<evidence type="ECO:0000256" key="6">
    <source>
        <dbReference type="ARBA" id="ARBA00022692"/>
    </source>
</evidence>
<evidence type="ECO:0000313" key="14">
    <source>
        <dbReference type="Proteomes" id="UP000824014"/>
    </source>
</evidence>
<evidence type="ECO:0000256" key="10">
    <source>
        <dbReference type="SAM" id="MobiDB-lite"/>
    </source>
</evidence>
<feature type="domain" description="RCK C-terminal" evidence="12">
    <location>
        <begin position="409"/>
        <end position="492"/>
    </location>
</feature>
<feature type="transmembrane region" description="Helical" evidence="11">
    <location>
        <begin position="192"/>
        <end position="218"/>
    </location>
</feature>
<reference evidence="13" key="2">
    <citation type="submission" date="2021-04" db="EMBL/GenBank/DDBJ databases">
        <authorList>
            <person name="Gilroy R."/>
        </authorList>
    </citation>
    <scope>NUCLEOTIDE SEQUENCE</scope>
    <source>
        <strain evidence="13">ChiHjej11B10-19426</strain>
    </source>
</reference>
<feature type="transmembrane region" description="Helical" evidence="11">
    <location>
        <begin position="370"/>
        <end position="387"/>
    </location>
</feature>
<evidence type="ECO:0000256" key="4">
    <source>
        <dbReference type="ARBA" id="ARBA00022475"/>
    </source>
</evidence>
<dbReference type="PROSITE" id="PS51202">
    <property type="entry name" value="RCK_C"/>
    <property type="match status" value="1"/>
</dbReference>
<evidence type="ECO:0000256" key="3">
    <source>
        <dbReference type="ARBA" id="ARBA00022449"/>
    </source>
</evidence>
<feature type="transmembrane region" description="Helical" evidence="11">
    <location>
        <begin position="253"/>
        <end position="271"/>
    </location>
</feature>
<evidence type="ECO:0000256" key="8">
    <source>
        <dbReference type="ARBA" id="ARBA00023065"/>
    </source>
</evidence>
<dbReference type="AlphaFoldDB" id="A0A9D2DD02"/>
<dbReference type="NCBIfam" id="NF003715">
    <property type="entry name" value="PRK05326.1-2"/>
    <property type="match status" value="1"/>
</dbReference>
<keyword evidence="4" id="KW-1003">Cell membrane</keyword>
<feature type="transmembrane region" description="Helical" evidence="11">
    <location>
        <begin position="230"/>
        <end position="247"/>
    </location>
</feature>
<comment type="caution">
    <text evidence="13">The sequence shown here is derived from an EMBL/GenBank/DDBJ whole genome shotgun (WGS) entry which is preliminary data.</text>
</comment>
<dbReference type="InterPro" id="IPR006037">
    <property type="entry name" value="RCK_C"/>
</dbReference>
<evidence type="ECO:0000259" key="12">
    <source>
        <dbReference type="PROSITE" id="PS51202"/>
    </source>
</evidence>
<keyword evidence="2" id="KW-0813">Transport</keyword>
<keyword evidence="5" id="KW-0630">Potassium</keyword>
<evidence type="ECO:0000256" key="2">
    <source>
        <dbReference type="ARBA" id="ARBA00022448"/>
    </source>
</evidence>
<feature type="transmembrane region" description="Helical" evidence="11">
    <location>
        <begin position="283"/>
        <end position="301"/>
    </location>
</feature>
<comment type="subcellular location">
    <subcellularLocation>
        <location evidence="1">Cell membrane</location>
        <topology evidence="1">Multi-pass membrane protein</topology>
    </subcellularLocation>
</comment>
<keyword evidence="7 11" id="KW-1133">Transmembrane helix</keyword>
<feature type="region of interest" description="Disordered" evidence="10">
    <location>
        <begin position="524"/>
        <end position="562"/>
    </location>
</feature>
<evidence type="ECO:0000256" key="11">
    <source>
        <dbReference type="SAM" id="Phobius"/>
    </source>
</evidence>
<evidence type="ECO:0000256" key="9">
    <source>
        <dbReference type="ARBA" id="ARBA00023136"/>
    </source>
</evidence>
<accession>A0A9D2DD02</accession>
<feature type="transmembrane region" description="Helical" evidence="11">
    <location>
        <begin position="343"/>
        <end position="364"/>
    </location>
</feature>
<dbReference type="SUPFAM" id="SSF116726">
    <property type="entry name" value="TrkA C-terminal domain-like"/>
    <property type="match status" value="1"/>
</dbReference>
<feature type="transmembrane region" description="Helical" evidence="11">
    <location>
        <begin position="307"/>
        <end position="331"/>
    </location>
</feature>
<protein>
    <submittedName>
        <fullName evidence="13">Potassium/proton antiporter</fullName>
    </submittedName>
</protein>
<dbReference type="GO" id="GO:0015297">
    <property type="term" value="F:antiporter activity"/>
    <property type="evidence" value="ECO:0007669"/>
    <property type="project" value="UniProtKB-KW"/>
</dbReference>
<dbReference type="Gene3D" id="3.30.70.1450">
    <property type="entry name" value="Regulator of K+ conductance, C-terminal domain"/>
    <property type="match status" value="1"/>
</dbReference>
<dbReference type="EMBL" id="DXCC01000005">
    <property type="protein sequence ID" value="HIZ14673.1"/>
    <property type="molecule type" value="Genomic_DNA"/>
</dbReference>
<dbReference type="GO" id="GO:0008324">
    <property type="term" value="F:monoatomic cation transmembrane transporter activity"/>
    <property type="evidence" value="ECO:0007669"/>
    <property type="project" value="InterPro"/>
</dbReference>
<dbReference type="GO" id="GO:0005886">
    <property type="term" value="C:plasma membrane"/>
    <property type="evidence" value="ECO:0007669"/>
    <property type="project" value="UniProtKB-SubCell"/>
</dbReference>
<keyword evidence="3" id="KW-0050">Antiport</keyword>
<dbReference type="GO" id="GO:1902600">
    <property type="term" value="P:proton transmembrane transport"/>
    <property type="evidence" value="ECO:0007669"/>
    <property type="project" value="InterPro"/>
</dbReference>
<keyword evidence="5" id="KW-0633">Potassium transport</keyword>
<dbReference type="NCBIfam" id="NF003716">
    <property type="entry name" value="PRK05326.1-3"/>
    <property type="match status" value="1"/>
</dbReference>
<dbReference type="InterPro" id="IPR038770">
    <property type="entry name" value="Na+/solute_symporter_sf"/>
</dbReference>
<evidence type="ECO:0000256" key="1">
    <source>
        <dbReference type="ARBA" id="ARBA00004651"/>
    </source>
</evidence>
<gene>
    <name evidence="13" type="ORF">H9816_01985</name>
</gene>
<evidence type="ECO:0000256" key="5">
    <source>
        <dbReference type="ARBA" id="ARBA00022538"/>
    </source>
</evidence>
<evidence type="ECO:0000313" key="13">
    <source>
        <dbReference type="EMBL" id="HIZ14673.1"/>
    </source>
</evidence>
<dbReference type="GO" id="GO:0006813">
    <property type="term" value="P:potassium ion transport"/>
    <property type="evidence" value="ECO:0007669"/>
    <property type="project" value="UniProtKB-KW"/>
</dbReference>
<dbReference type="PANTHER" id="PTHR32507">
    <property type="entry name" value="NA(+)/H(+) ANTIPORTER 1"/>
    <property type="match status" value="1"/>
</dbReference>
<dbReference type="InterPro" id="IPR036721">
    <property type="entry name" value="RCK_C_sf"/>
</dbReference>
<dbReference type="Gene3D" id="1.20.1530.20">
    <property type="match status" value="1"/>
</dbReference>
<dbReference type="PANTHER" id="PTHR32507:SF7">
    <property type="entry name" value="K(+)_H(+) ANTIPORTER NHAP2"/>
    <property type="match status" value="1"/>
</dbReference>
<keyword evidence="9 11" id="KW-0472">Membrane</keyword>
<name>A0A9D2DD02_9BACT</name>
<feature type="transmembrane region" description="Helical" evidence="11">
    <location>
        <begin position="36"/>
        <end position="54"/>
    </location>
</feature>
<reference evidence="13" key="1">
    <citation type="journal article" date="2021" name="PeerJ">
        <title>Extensive microbial diversity within the chicken gut microbiome revealed by metagenomics and culture.</title>
        <authorList>
            <person name="Gilroy R."/>
            <person name="Ravi A."/>
            <person name="Getino M."/>
            <person name="Pursley I."/>
            <person name="Horton D.L."/>
            <person name="Alikhan N.F."/>
            <person name="Baker D."/>
            <person name="Gharbi K."/>
            <person name="Hall N."/>
            <person name="Watson M."/>
            <person name="Adriaenssens E.M."/>
            <person name="Foster-Nyarko E."/>
            <person name="Jarju S."/>
            <person name="Secka A."/>
            <person name="Antonio M."/>
            <person name="Oren A."/>
            <person name="Chaudhuri R.R."/>
            <person name="La Ragione R."/>
            <person name="Hildebrand F."/>
            <person name="Pallen M.J."/>
        </authorList>
    </citation>
    <scope>NUCLEOTIDE SEQUENCE</scope>
    <source>
        <strain evidence="13">ChiHjej11B10-19426</strain>
    </source>
</reference>
<feature type="transmembrane region" description="Helical" evidence="11">
    <location>
        <begin position="60"/>
        <end position="77"/>
    </location>
</feature>
<dbReference type="Pfam" id="PF02080">
    <property type="entry name" value="TrkA_C"/>
    <property type="match status" value="1"/>
</dbReference>
<dbReference type="Pfam" id="PF00999">
    <property type="entry name" value="Na_H_Exchanger"/>
    <property type="match status" value="1"/>
</dbReference>
<feature type="transmembrane region" description="Helical" evidence="11">
    <location>
        <begin position="12"/>
        <end position="29"/>
    </location>
</feature>
<sequence>MIESFLNSEHVVLVGSIILLVAILAAKSGTRFGTPILLLFLLVGMAFGSDGLGIKFNSPMAAQFIGILALSVILFTGGMDTRYGEIRPVAAEGIVLATLGVFLTALLTGAFIWVVSDFFGVGLSPVEAMLLASVMSSTDSASVFSILRSKKQGLKQNLRPLLELESGSNDPMAYILTIILVQAAQPGDNGSVWSYVSMFLIQMVVGAAAGYLFGRLTVYVMNRINLRNKSLYSVLLLAIVYFIFSMTDLIGGNGYLAVYLAGLVVGNYKIVYQKSLATFFDGYTWLFQIVMFITLGLLVNPHEMLGVWHMGLLVAVFMIVVARPAAVFLCLSPFRKITAKGKLYVSWVGLRGAVPIIFATYPWVAGLDHAGVIFNTVFFITILSLLVQGTTVSSMANVLGLSTTLKEDSFGIDMPDEIKADLTEMEVRPEWLAHGSLMRDLRLDKHTLVMMIRRGDDYIVPKGDTELQVGDKMLCVTGESDRLPEDHAVAQTAGWREKTRRAFAGLFGRERAIADSAARLGEVDPGQCVGEERPDFDIGTDDVPKGGSRFGAELMDDGDRKK</sequence>
<keyword evidence="6 11" id="KW-0812">Transmembrane</keyword>
<dbReference type="InterPro" id="IPR006153">
    <property type="entry name" value="Cation/H_exchanger_TM"/>
</dbReference>
<evidence type="ECO:0000256" key="7">
    <source>
        <dbReference type="ARBA" id="ARBA00022989"/>
    </source>
</evidence>
<organism evidence="13 14">
    <name type="scientific">Candidatus Tidjanibacter faecipullorum</name>
    <dbReference type="NCBI Taxonomy" id="2838766"/>
    <lineage>
        <taxon>Bacteria</taxon>
        <taxon>Pseudomonadati</taxon>
        <taxon>Bacteroidota</taxon>
        <taxon>Bacteroidia</taxon>
        <taxon>Bacteroidales</taxon>
        <taxon>Rikenellaceae</taxon>
        <taxon>Tidjanibacter</taxon>
    </lineage>
</organism>
<feature type="transmembrane region" description="Helical" evidence="11">
    <location>
        <begin position="89"/>
        <end position="116"/>
    </location>
</feature>
<proteinExistence type="predicted"/>
<dbReference type="Proteomes" id="UP000824014">
    <property type="component" value="Unassembled WGS sequence"/>
</dbReference>